<evidence type="ECO:0000313" key="3">
    <source>
        <dbReference type="Proteomes" id="UP001586593"/>
    </source>
</evidence>
<proteinExistence type="predicted"/>
<evidence type="ECO:0000313" key="2">
    <source>
        <dbReference type="EMBL" id="KAL1845458.1"/>
    </source>
</evidence>
<sequence length="77" mass="8944">MDRTLDEILAERRQTNKRSGSRSNRGGNAGRRRERQDYPRDGVRKARLNPHEPLPIIGSHSQEDSFRVMSLDRNTDI</sequence>
<dbReference type="Proteomes" id="UP001586593">
    <property type="component" value="Unassembled WGS sequence"/>
</dbReference>
<gene>
    <name evidence="2" type="ORF">VTK73DRAFT_555</name>
</gene>
<evidence type="ECO:0000256" key="1">
    <source>
        <dbReference type="SAM" id="MobiDB-lite"/>
    </source>
</evidence>
<name>A0ABR3VUR8_9PEZI</name>
<protein>
    <submittedName>
        <fullName evidence="2">Uncharacterized protein</fullName>
    </submittedName>
</protein>
<feature type="compositionally biased region" description="Basic and acidic residues" evidence="1">
    <location>
        <begin position="1"/>
        <end position="14"/>
    </location>
</feature>
<accession>A0ABR3VUR8</accession>
<organism evidence="2 3">
    <name type="scientific">Phialemonium thermophilum</name>
    <dbReference type="NCBI Taxonomy" id="223376"/>
    <lineage>
        <taxon>Eukaryota</taxon>
        <taxon>Fungi</taxon>
        <taxon>Dikarya</taxon>
        <taxon>Ascomycota</taxon>
        <taxon>Pezizomycotina</taxon>
        <taxon>Sordariomycetes</taxon>
        <taxon>Sordariomycetidae</taxon>
        <taxon>Cephalothecales</taxon>
        <taxon>Cephalothecaceae</taxon>
        <taxon>Phialemonium</taxon>
    </lineage>
</organism>
<dbReference type="EMBL" id="JAZHXJ010001103">
    <property type="protein sequence ID" value="KAL1845458.1"/>
    <property type="molecule type" value="Genomic_DNA"/>
</dbReference>
<comment type="caution">
    <text evidence="2">The sequence shown here is derived from an EMBL/GenBank/DDBJ whole genome shotgun (WGS) entry which is preliminary data.</text>
</comment>
<reference evidence="2 3" key="1">
    <citation type="journal article" date="2024" name="Commun. Biol.">
        <title>Comparative genomic analysis of thermophilic fungi reveals convergent evolutionary adaptations and gene losses.</title>
        <authorList>
            <person name="Steindorff A.S."/>
            <person name="Aguilar-Pontes M.V."/>
            <person name="Robinson A.J."/>
            <person name="Andreopoulos B."/>
            <person name="LaButti K."/>
            <person name="Kuo A."/>
            <person name="Mondo S."/>
            <person name="Riley R."/>
            <person name="Otillar R."/>
            <person name="Haridas S."/>
            <person name="Lipzen A."/>
            <person name="Grimwood J."/>
            <person name="Schmutz J."/>
            <person name="Clum A."/>
            <person name="Reid I.D."/>
            <person name="Moisan M.C."/>
            <person name="Butler G."/>
            <person name="Nguyen T.T.M."/>
            <person name="Dewar K."/>
            <person name="Conant G."/>
            <person name="Drula E."/>
            <person name="Henrissat B."/>
            <person name="Hansel C."/>
            <person name="Singer S."/>
            <person name="Hutchinson M.I."/>
            <person name="de Vries R.P."/>
            <person name="Natvig D.O."/>
            <person name="Powell A.J."/>
            <person name="Tsang A."/>
            <person name="Grigoriev I.V."/>
        </authorList>
    </citation>
    <scope>NUCLEOTIDE SEQUENCE [LARGE SCALE GENOMIC DNA]</scope>
    <source>
        <strain evidence="2 3">ATCC 24622</strain>
    </source>
</reference>
<feature type="compositionally biased region" description="Basic and acidic residues" evidence="1">
    <location>
        <begin position="34"/>
        <end position="44"/>
    </location>
</feature>
<feature type="region of interest" description="Disordered" evidence="1">
    <location>
        <begin position="1"/>
        <end position="77"/>
    </location>
</feature>
<keyword evidence="3" id="KW-1185">Reference proteome</keyword>